<accession>A0AAQ3PEG5</accession>
<evidence type="ECO:0000313" key="1">
    <source>
        <dbReference type="EMBL" id="WVZ26232.1"/>
    </source>
</evidence>
<reference evidence="1 2" key="1">
    <citation type="journal article" date="2023" name="Life. Sci Alliance">
        <title>Evolutionary insights into 3D genome organization and epigenetic landscape of Vigna mungo.</title>
        <authorList>
            <person name="Junaid A."/>
            <person name="Singh B."/>
            <person name="Bhatia S."/>
        </authorList>
    </citation>
    <scope>NUCLEOTIDE SEQUENCE [LARGE SCALE GENOMIC DNA]</scope>
    <source>
        <strain evidence="1">Urdbean</strain>
    </source>
</reference>
<keyword evidence="2" id="KW-1185">Reference proteome</keyword>
<name>A0AAQ3PEG5_VIGMU</name>
<protein>
    <submittedName>
        <fullName evidence="1">Uncharacterized protein</fullName>
    </submittedName>
</protein>
<gene>
    <name evidence="1" type="ORF">V8G54_004776</name>
</gene>
<dbReference type="Proteomes" id="UP001374535">
    <property type="component" value="Chromosome 1"/>
</dbReference>
<organism evidence="1 2">
    <name type="scientific">Vigna mungo</name>
    <name type="common">Black gram</name>
    <name type="synonym">Phaseolus mungo</name>
    <dbReference type="NCBI Taxonomy" id="3915"/>
    <lineage>
        <taxon>Eukaryota</taxon>
        <taxon>Viridiplantae</taxon>
        <taxon>Streptophyta</taxon>
        <taxon>Embryophyta</taxon>
        <taxon>Tracheophyta</taxon>
        <taxon>Spermatophyta</taxon>
        <taxon>Magnoliopsida</taxon>
        <taxon>eudicotyledons</taxon>
        <taxon>Gunneridae</taxon>
        <taxon>Pentapetalae</taxon>
        <taxon>rosids</taxon>
        <taxon>fabids</taxon>
        <taxon>Fabales</taxon>
        <taxon>Fabaceae</taxon>
        <taxon>Papilionoideae</taxon>
        <taxon>50 kb inversion clade</taxon>
        <taxon>NPAAA clade</taxon>
        <taxon>indigoferoid/millettioid clade</taxon>
        <taxon>Phaseoleae</taxon>
        <taxon>Vigna</taxon>
    </lineage>
</organism>
<dbReference type="AlphaFoldDB" id="A0AAQ3PEG5"/>
<dbReference type="EMBL" id="CP144700">
    <property type="protein sequence ID" value="WVZ26232.1"/>
    <property type="molecule type" value="Genomic_DNA"/>
</dbReference>
<proteinExistence type="predicted"/>
<sequence>MVLRLHKGARDGVIRGDFYVVVPSLFAGLEIYGDDVRVSSTMKKMILRRRRCLLAMVVRKNAIWVLRVRGEDKNGGELLAVREGYGGDELAVATLFRLRFSNVCCGGSN</sequence>
<evidence type="ECO:0000313" key="2">
    <source>
        <dbReference type="Proteomes" id="UP001374535"/>
    </source>
</evidence>